<dbReference type="GO" id="GO:0005737">
    <property type="term" value="C:cytoplasm"/>
    <property type="evidence" value="ECO:0007669"/>
    <property type="project" value="TreeGrafter"/>
</dbReference>
<evidence type="ECO:0000256" key="2">
    <source>
        <dbReference type="ARBA" id="ARBA00005135"/>
    </source>
</evidence>
<dbReference type="PANTHER" id="PTHR43344">
    <property type="entry name" value="PHOSPHOSERINE PHOSPHATASE"/>
    <property type="match status" value="1"/>
</dbReference>
<organism evidence="12 13">
    <name type="scientific">Anaerococcus lactolyticus S7-1-13</name>
    <dbReference type="NCBI Taxonomy" id="1284686"/>
    <lineage>
        <taxon>Bacteria</taxon>
        <taxon>Bacillati</taxon>
        <taxon>Bacillota</taxon>
        <taxon>Tissierellia</taxon>
        <taxon>Tissierellales</taxon>
        <taxon>Peptoniphilaceae</taxon>
        <taxon>Anaerococcus</taxon>
    </lineage>
</organism>
<name>A0A095YEV5_9FIRM</name>
<comment type="pathway">
    <text evidence="2">Amino-acid biosynthesis; L-serine biosynthesis; L-serine from 3-phospho-D-glycerate: step 3/3.</text>
</comment>
<reference evidence="12 13" key="1">
    <citation type="submission" date="2014-07" db="EMBL/GenBank/DDBJ databases">
        <authorList>
            <person name="McCorrison J."/>
            <person name="Sanka R."/>
            <person name="Torralba M."/>
            <person name="Gillis M."/>
            <person name="Haft D.H."/>
            <person name="Methe B."/>
            <person name="Sutton G."/>
            <person name="Nelson K.E."/>
        </authorList>
    </citation>
    <scope>NUCLEOTIDE SEQUENCE [LARGE SCALE GENOMIC DNA]</scope>
    <source>
        <strain evidence="12 13">S7-1-13</strain>
    </source>
</reference>
<dbReference type="InterPro" id="IPR023214">
    <property type="entry name" value="HAD_sf"/>
</dbReference>
<dbReference type="EC" id="3.1.3.3" evidence="4"/>
<dbReference type="Proteomes" id="UP000029579">
    <property type="component" value="Unassembled WGS sequence"/>
</dbReference>
<evidence type="ECO:0000256" key="8">
    <source>
        <dbReference type="ARBA" id="ARBA00022842"/>
    </source>
</evidence>
<dbReference type="RefSeq" id="WP_037326394.1">
    <property type="nucleotide sequence ID" value="NZ_JRMW01000019.1"/>
</dbReference>
<gene>
    <name evidence="12" type="ORF">HMPREF1630_01485</name>
</gene>
<dbReference type="Gene3D" id="1.20.1440.320">
    <property type="match status" value="1"/>
</dbReference>
<keyword evidence="9" id="KW-0718">Serine biosynthesis</keyword>
<proteinExistence type="inferred from homology"/>
<dbReference type="InterPro" id="IPR036412">
    <property type="entry name" value="HAD-like_sf"/>
</dbReference>
<comment type="catalytic activity">
    <reaction evidence="10">
        <text>O-phospho-L-serine + H2O = L-serine + phosphate</text>
        <dbReference type="Rhea" id="RHEA:21208"/>
        <dbReference type="ChEBI" id="CHEBI:15377"/>
        <dbReference type="ChEBI" id="CHEBI:33384"/>
        <dbReference type="ChEBI" id="CHEBI:43474"/>
        <dbReference type="ChEBI" id="CHEBI:57524"/>
        <dbReference type="EC" id="3.1.3.3"/>
    </reaction>
</comment>
<evidence type="ECO:0000256" key="5">
    <source>
        <dbReference type="ARBA" id="ARBA00022605"/>
    </source>
</evidence>
<comment type="catalytic activity">
    <reaction evidence="11">
        <text>O-phospho-D-serine + H2O = D-serine + phosphate</text>
        <dbReference type="Rhea" id="RHEA:24873"/>
        <dbReference type="ChEBI" id="CHEBI:15377"/>
        <dbReference type="ChEBI" id="CHEBI:35247"/>
        <dbReference type="ChEBI" id="CHEBI:43474"/>
        <dbReference type="ChEBI" id="CHEBI:58680"/>
        <dbReference type="EC" id="3.1.3.3"/>
    </reaction>
</comment>
<dbReference type="SUPFAM" id="SSF56784">
    <property type="entry name" value="HAD-like"/>
    <property type="match status" value="1"/>
</dbReference>
<keyword evidence="6" id="KW-0479">Metal-binding</keyword>
<keyword evidence="8" id="KW-0460">Magnesium</keyword>
<keyword evidence="5" id="KW-0028">Amino-acid biosynthesis</keyword>
<dbReference type="InterPro" id="IPR050582">
    <property type="entry name" value="HAD-like_SerB"/>
</dbReference>
<protein>
    <recommendedName>
        <fullName evidence="4">phosphoserine phosphatase</fullName>
        <ecNumber evidence="4">3.1.3.3</ecNumber>
    </recommendedName>
</protein>
<evidence type="ECO:0000256" key="6">
    <source>
        <dbReference type="ARBA" id="ARBA00022723"/>
    </source>
</evidence>
<evidence type="ECO:0000256" key="4">
    <source>
        <dbReference type="ARBA" id="ARBA00012640"/>
    </source>
</evidence>
<evidence type="ECO:0000256" key="7">
    <source>
        <dbReference type="ARBA" id="ARBA00022801"/>
    </source>
</evidence>
<evidence type="ECO:0000256" key="9">
    <source>
        <dbReference type="ARBA" id="ARBA00023299"/>
    </source>
</evidence>
<dbReference type="GO" id="GO:0036424">
    <property type="term" value="F:L-phosphoserine phosphatase activity"/>
    <property type="evidence" value="ECO:0007669"/>
    <property type="project" value="TreeGrafter"/>
</dbReference>
<dbReference type="EMBL" id="JRMW01000019">
    <property type="protein sequence ID" value="KGF05107.1"/>
    <property type="molecule type" value="Genomic_DNA"/>
</dbReference>
<comment type="similarity">
    <text evidence="3">Belongs to the HAD-like hydrolase superfamily. SerB family.</text>
</comment>
<evidence type="ECO:0000256" key="3">
    <source>
        <dbReference type="ARBA" id="ARBA00009184"/>
    </source>
</evidence>
<comment type="cofactor">
    <cofactor evidence="1">
        <name>Mg(2+)</name>
        <dbReference type="ChEBI" id="CHEBI:18420"/>
    </cofactor>
</comment>
<evidence type="ECO:0000313" key="12">
    <source>
        <dbReference type="EMBL" id="KGF05107.1"/>
    </source>
</evidence>
<accession>A0A095YEV5</accession>
<evidence type="ECO:0000313" key="13">
    <source>
        <dbReference type="Proteomes" id="UP000029579"/>
    </source>
</evidence>
<evidence type="ECO:0000256" key="1">
    <source>
        <dbReference type="ARBA" id="ARBA00001946"/>
    </source>
</evidence>
<dbReference type="PANTHER" id="PTHR43344:SF2">
    <property type="entry name" value="PHOSPHOSERINE PHOSPHATASE"/>
    <property type="match status" value="1"/>
</dbReference>
<dbReference type="Gene3D" id="3.40.50.1000">
    <property type="entry name" value="HAD superfamily/HAD-like"/>
    <property type="match status" value="1"/>
</dbReference>
<comment type="caution">
    <text evidence="12">The sequence shown here is derived from an EMBL/GenBank/DDBJ whole genome shotgun (WGS) entry which is preliminary data.</text>
</comment>
<dbReference type="eggNOG" id="COG0560">
    <property type="taxonomic scope" value="Bacteria"/>
</dbReference>
<sequence>MKEYIQRGSWNDRAFDSINKLIANHGKDNPSYTPEKKPFAVFDWDNTSIIGDVEEATLYYLITNLAFKINPEELYEIIRVHVDRSDFRDPYRNLEGERVNIDKISADIYDVYKKLYGTSDRLGGDVPFEMIKETNAYKEFVAKMIFRYKAADHDKEAEDSYCWMAFLFTHYEPEEIEKFCEEAFAFMKNEEVRREKFISPNIETQAGRVAVSYFVGLGNIPEMVDLYHTLEQEGIDVYVVSASFIDIVRAFATGNSYNFPKEKVLGLRLTKDKRGKVIPELDKAYPMTQKEGKSVTIRKLIQNEANYGPILVGGDSDGDLSMMTEFPTTDLGLIIDRRVKGEINNLKQEALAGSERYILQARNPYEKTFIRDETSIN</sequence>
<dbReference type="GO" id="GO:0006564">
    <property type="term" value="P:L-serine biosynthetic process"/>
    <property type="evidence" value="ECO:0007669"/>
    <property type="project" value="UniProtKB-KW"/>
</dbReference>
<dbReference type="AlphaFoldDB" id="A0A095YEV5"/>
<dbReference type="OrthoDB" id="1633110at2"/>
<evidence type="ECO:0000256" key="11">
    <source>
        <dbReference type="ARBA" id="ARBA00048523"/>
    </source>
</evidence>
<keyword evidence="7" id="KW-0378">Hydrolase</keyword>
<dbReference type="GO" id="GO:0000287">
    <property type="term" value="F:magnesium ion binding"/>
    <property type="evidence" value="ECO:0007669"/>
    <property type="project" value="TreeGrafter"/>
</dbReference>
<evidence type="ECO:0000256" key="10">
    <source>
        <dbReference type="ARBA" id="ARBA00048138"/>
    </source>
</evidence>